<dbReference type="PROSITE" id="PS00107">
    <property type="entry name" value="PROTEIN_KINASE_ATP"/>
    <property type="match status" value="1"/>
</dbReference>
<comment type="catalytic activity">
    <reaction evidence="7">
        <text>L-threonyl-[protein] + ATP = O-phospho-L-threonyl-[protein] + ADP + H(+)</text>
        <dbReference type="Rhea" id="RHEA:46608"/>
        <dbReference type="Rhea" id="RHEA-COMP:11060"/>
        <dbReference type="Rhea" id="RHEA-COMP:11605"/>
        <dbReference type="ChEBI" id="CHEBI:15378"/>
        <dbReference type="ChEBI" id="CHEBI:30013"/>
        <dbReference type="ChEBI" id="CHEBI:30616"/>
        <dbReference type="ChEBI" id="CHEBI:61977"/>
        <dbReference type="ChEBI" id="CHEBI:456216"/>
        <dbReference type="EC" id="2.7.11.1"/>
    </reaction>
</comment>
<evidence type="ECO:0000256" key="8">
    <source>
        <dbReference type="ARBA" id="ARBA00048679"/>
    </source>
</evidence>
<dbReference type="Pfam" id="PF00069">
    <property type="entry name" value="Pkinase"/>
    <property type="match status" value="1"/>
</dbReference>
<dbReference type="SUPFAM" id="SSF48403">
    <property type="entry name" value="Ankyrin repeat"/>
    <property type="match status" value="1"/>
</dbReference>
<evidence type="ECO:0000256" key="6">
    <source>
        <dbReference type="ARBA" id="ARBA00022840"/>
    </source>
</evidence>
<dbReference type="GO" id="GO:0005524">
    <property type="term" value="F:ATP binding"/>
    <property type="evidence" value="ECO:0007669"/>
    <property type="project" value="UniProtKB-UniRule"/>
</dbReference>
<feature type="repeat" description="ANK" evidence="9">
    <location>
        <begin position="478"/>
        <end position="504"/>
    </location>
</feature>
<dbReference type="SMART" id="SM00248">
    <property type="entry name" value="ANK"/>
    <property type="match status" value="5"/>
</dbReference>
<dbReference type="PANTHER" id="PTHR24363:SF0">
    <property type="entry name" value="SERINE_THREONINE KINASE LIKE DOMAIN CONTAINING 1"/>
    <property type="match status" value="1"/>
</dbReference>
<name>G5J1P8_CROWT</name>
<dbReference type="PROSITE" id="PS00108">
    <property type="entry name" value="PROTEIN_KINASE_ST"/>
    <property type="match status" value="1"/>
</dbReference>
<keyword evidence="4 10" id="KW-0547">Nucleotide-binding</keyword>
<accession>G5J1P8</accession>
<dbReference type="PATRIC" id="fig|423471.3.peg.1328"/>
<protein>
    <recommendedName>
        <fullName evidence="1">non-specific serine/threonine protein kinase</fullName>
        <ecNumber evidence="1">2.7.11.1</ecNumber>
    </recommendedName>
</protein>
<keyword evidence="3" id="KW-0808">Transferase</keyword>
<dbReference type="PROSITE" id="PS50011">
    <property type="entry name" value="PROTEIN_KINASE_DOM"/>
    <property type="match status" value="1"/>
</dbReference>
<evidence type="ECO:0000256" key="3">
    <source>
        <dbReference type="ARBA" id="ARBA00022679"/>
    </source>
</evidence>
<comment type="catalytic activity">
    <reaction evidence="8">
        <text>L-seryl-[protein] + ATP = O-phospho-L-seryl-[protein] + ADP + H(+)</text>
        <dbReference type="Rhea" id="RHEA:17989"/>
        <dbReference type="Rhea" id="RHEA-COMP:9863"/>
        <dbReference type="Rhea" id="RHEA-COMP:11604"/>
        <dbReference type="ChEBI" id="CHEBI:15378"/>
        <dbReference type="ChEBI" id="CHEBI:29999"/>
        <dbReference type="ChEBI" id="CHEBI:30616"/>
        <dbReference type="ChEBI" id="CHEBI:83421"/>
        <dbReference type="ChEBI" id="CHEBI:456216"/>
        <dbReference type="EC" id="2.7.11.1"/>
    </reaction>
</comment>
<dbReference type="CDD" id="cd14014">
    <property type="entry name" value="STKc_PknB_like"/>
    <property type="match status" value="1"/>
</dbReference>
<dbReference type="PANTHER" id="PTHR24363">
    <property type="entry name" value="SERINE/THREONINE PROTEIN KINASE"/>
    <property type="match status" value="1"/>
</dbReference>
<dbReference type="EMBL" id="AESD01000224">
    <property type="protein sequence ID" value="EHJ13892.1"/>
    <property type="molecule type" value="Genomic_DNA"/>
</dbReference>
<dbReference type="Pfam" id="PF12796">
    <property type="entry name" value="Ank_2"/>
    <property type="match status" value="1"/>
</dbReference>
<evidence type="ECO:0000256" key="9">
    <source>
        <dbReference type="PROSITE-ProRule" id="PRU00023"/>
    </source>
</evidence>
<sequence length="504" mass="56512">MIPFSRKSQLEQYYKILNKLGKGGMGTTHAAEDVNTGKKVALKVISLQNQTDAKSLELLEREVTVLKKLNHPNIPKYIDYFQLEDDNKLYLVEELVAGKNLNQQVEEGLRLTEKEVKDIAFQVLSILDYLHDFDPRIIHRDIKPHNLILSDDGQIFLVDFGAVHNAYYNTMIGETVGIGTIGYMSPEQQIGKPVPASDLYSLGRTLLYLLTRRPPDNLLEHKATVNLEVIGDYIKIADEFIEWLEKILDPDVDERFYSAKEALKALKNPKLVKEGKLSKIRSFAWLGFVAACVSGAIFSYNYRWLILNSLGFPAPLEICEEDTIDRTSDYLNSGVKFNKSDLQRCVILLYTLIAVLAENKEMLELLINHGADVNAKDKSGITPLHHGVSIANKEIVQLLINHGADVNAKDDYVRTPLNFGVSIANKEIVQLLINHGADVNAKDKSGITPLHDAVFAENKEIVELLINHGARINVKNEFGNTPLSIAVKKGNKDIIELLKKHGAR</sequence>
<keyword evidence="9" id="KW-0040">ANK repeat</keyword>
<feature type="repeat" description="ANK" evidence="9">
    <location>
        <begin position="379"/>
        <end position="411"/>
    </location>
</feature>
<dbReference type="Pfam" id="PF13637">
    <property type="entry name" value="Ank_4"/>
    <property type="match status" value="1"/>
</dbReference>
<feature type="binding site" evidence="10">
    <location>
        <position position="43"/>
    </location>
    <ligand>
        <name>ATP</name>
        <dbReference type="ChEBI" id="CHEBI:30616"/>
    </ligand>
</feature>
<evidence type="ECO:0000256" key="7">
    <source>
        <dbReference type="ARBA" id="ARBA00047899"/>
    </source>
</evidence>
<dbReference type="Gene3D" id="1.10.510.10">
    <property type="entry name" value="Transferase(Phosphotransferase) domain 1"/>
    <property type="match status" value="1"/>
</dbReference>
<proteinExistence type="predicted"/>
<reference evidence="12 13" key="1">
    <citation type="journal article" date="2011" name="Front. Microbiol.">
        <title>Two Strains of Crocosphaera watsonii with Highly Conserved Genomes are Distinguished by Strain-Specific Features.</title>
        <authorList>
            <person name="Bench S.R."/>
            <person name="Ilikchyan I.N."/>
            <person name="Tripp H.J."/>
            <person name="Zehr J.P."/>
        </authorList>
    </citation>
    <scope>NUCLEOTIDE SEQUENCE [LARGE SCALE GENOMIC DNA]</scope>
    <source>
        <strain evidence="12 13">WH 0003</strain>
    </source>
</reference>
<evidence type="ECO:0000259" key="11">
    <source>
        <dbReference type="PROSITE" id="PS50011"/>
    </source>
</evidence>
<keyword evidence="2" id="KW-0723">Serine/threonine-protein kinase</keyword>
<dbReference type="PROSITE" id="PS50088">
    <property type="entry name" value="ANK_REPEAT"/>
    <property type="match status" value="5"/>
</dbReference>
<feature type="repeat" description="ANK" evidence="9">
    <location>
        <begin position="353"/>
        <end position="378"/>
    </location>
</feature>
<keyword evidence="6 10" id="KW-0067">ATP-binding</keyword>
<dbReference type="InterPro" id="IPR002110">
    <property type="entry name" value="Ankyrin_rpt"/>
</dbReference>
<dbReference type="InterPro" id="IPR011009">
    <property type="entry name" value="Kinase-like_dom_sf"/>
</dbReference>
<evidence type="ECO:0000256" key="4">
    <source>
        <dbReference type="ARBA" id="ARBA00022741"/>
    </source>
</evidence>
<dbReference type="AlphaFoldDB" id="G5J1P8"/>
<dbReference type="InterPro" id="IPR000719">
    <property type="entry name" value="Prot_kinase_dom"/>
</dbReference>
<dbReference type="Gene3D" id="1.25.40.20">
    <property type="entry name" value="Ankyrin repeat-containing domain"/>
    <property type="match status" value="2"/>
</dbReference>
<evidence type="ECO:0000256" key="2">
    <source>
        <dbReference type="ARBA" id="ARBA00022527"/>
    </source>
</evidence>
<keyword evidence="5 12" id="KW-0418">Kinase</keyword>
<dbReference type="Proteomes" id="UP000003477">
    <property type="component" value="Unassembled WGS sequence"/>
</dbReference>
<feature type="domain" description="Protein kinase" evidence="11">
    <location>
        <begin position="14"/>
        <end position="271"/>
    </location>
</feature>
<organism evidence="12 13">
    <name type="scientific">Crocosphaera watsonii WH 0003</name>
    <dbReference type="NCBI Taxonomy" id="423471"/>
    <lineage>
        <taxon>Bacteria</taxon>
        <taxon>Bacillati</taxon>
        <taxon>Cyanobacteriota</taxon>
        <taxon>Cyanophyceae</taxon>
        <taxon>Oscillatoriophycideae</taxon>
        <taxon>Chroococcales</taxon>
        <taxon>Aphanothecaceae</taxon>
        <taxon>Crocosphaera</taxon>
    </lineage>
</organism>
<dbReference type="SUPFAM" id="SSF56112">
    <property type="entry name" value="Protein kinase-like (PK-like)"/>
    <property type="match status" value="1"/>
</dbReference>
<dbReference type="SMART" id="SM00220">
    <property type="entry name" value="S_TKc"/>
    <property type="match status" value="1"/>
</dbReference>
<evidence type="ECO:0000313" key="12">
    <source>
        <dbReference type="EMBL" id="EHJ13892.1"/>
    </source>
</evidence>
<feature type="repeat" description="ANK" evidence="9">
    <location>
        <begin position="445"/>
        <end position="477"/>
    </location>
</feature>
<dbReference type="InterPro" id="IPR008271">
    <property type="entry name" value="Ser/Thr_kinase_AS"/>
</dbReference>
<gene>
    <name evidence="12" type="ORF">CWATWH0003_1430</name>
</gene>
<evidence type="ECO:0000256" key="5">
    <source>
        <dbReference type="ARBA" id="ARBA00022777"/>
    </source>
</evidence>
<feature type="repeat" description="ANK" evidence="9">
    <location>
        <begin position="412"/>
        <end position="444"/>
    </location>
</feature>
<dbReference type="PRINTS" id="PR01415">
    <property type="entry name" value="ANKYRIN"/>
</dbReference>
<evidence type="ECO:0000313" key="13">
    <source>
        <dbReference type="Proteomes" id="UP000003477"/>
    </source>
</evidence>
<dbReference type="PROSITE" id="PS50297">
    <property type="entry name" value="ANK_REP_REGION"/>
    <property type="match status" value="4"/>
</dbReference>
<dbReference type="InterPro" id="IPR017441">
    <property type="entry name" value="Protein_kinase_ATP_BS"/>
</dbReference>
<dbReference type="EC" id="2.7.11.1" evidence="1"/>
<evidence type="ECO:0000256" key="10">
    <source>
        <dbReference type="PROSITE-ProRule" id="PRU10141"/>
    </source>
</evidence>
<dbReference type="InterPro" id="IPR036770">
    <property type="entry name" value="Ankyrin_rpt-contain_sf"/>
</dbReference>
<comment type="caution">
    <text evidence="12">The sequence shown here is derived from an EMBL/GenBank/DDBJ whole genome shotgun (WGS) entry which is preliminary data.</text>
</comment>
<evidence type="ECO:0000256" key="1">
    <source>
        <dbReference type="ARBA" id="ARBA00012513"/>
    </source>
</evidence>
<dbReference type="GO" id="GO:0004674">
    <property type="term" value="F:protein serine/threonine kinase activity"/>
    <property type="evidence" value="ECO:0007669"/>
    <property type="project" value="UniProtKB-KW"/>
</dbReference>